<dbReference type="Pfam" id="PF07687">
    <property type="entry name" value="M20_dimer"/>
    <property type="match status" value="1"/>
</dbReference>
<dbReference type="OrthoDB" id="6119954at2759"/>
<dbReference type="SUPFAM" id="SSF55031">
    <property type="entry name" value="Bacterial exopeptidase dimerisation domain"/>
    <property type="match status" value="1"/>
</dbReference>
<comment type="similarity">
    <text evidence="1">Belongs to the peptidase M20A family.</text>
</comment>
<dbReference type="AlphaFoldDB" id="A0A060SCS9"/>
<keyword evidence="4" id="KW-1185">Reference proteome</keyword>
<dbReference type="EMBL" id="CCBP010000109">
    <property type="protein sequence ID" value="CDO72031.1"/>
    <property type="molecule type" value="Genomic_DNA"/>
</dbReference>
<dbReference type="InterPro" id="IPR002933">
    <property type="entry name" value="Peptidase_M20"/>
</dbReference>
<feature type="domain" description="Peptidase M20 dimerisation" evidence="2">
    <location>
        <begin position="277"/>
        <end position="386"/>
    </location>
</feature>
<dbReference type="FunFam" id="3.30.70.360:FF:000004">
    <property type="entry name" value="Peptidase M20 domain-containing protein 2"/>
    <property type="match status" value="1"/>
</dbReference>
<proteinExistence type="inferred from homology"/>
<dbReference type="PANTHER" id="PTHR30575">
    <property type="entry name" value="PEPTIDASE M20"/>
    <property type="match status" value="1"/>
</dbReference>
<dbReference type="Gene3D" id="3.30.70.360">
    <property type="match status" value="1"/>
</dbReference>
<dbReference type="OMA" id="HRSCAKT"/>
<dbReference type="CDD" id="cd05672">
    <property type="entry name" value="M20_ACY1L2-like"/>
    <property type="match status" value="1"/>
</dbReference>
<evidence type="ECO:0000313" key="4">
    <source>
        <dbReference type="Proteomes" id="UP000029665"/>
    </source>
</evidence>
<dbReference type="InterPro" id="IPR052030">
    <property type="entry name" value="Peptidase_M20/M20A_hydrolases"/>
</dbReference>
<gene>
    <name evidence="3" type="ORF">BN946_scf184943.g66</name>
</gene>
<dbReference type="Proteomes" id="UP000029665">
    <property type="component" value="Unassembled WGS sequence"/>
</dbReference>
<dbReference type="Pfam" id="PF01546">
    <property type="entry name" value="Peptidase_M20"/>
    <property type="match status" value="1"/>
</dbReference>
<evidence type="ECO:0000313" key="3">
    <source>
        <dbReference type="EMBL" id="CDO72031.1"/>
    </source>
</evidence>
<dbReference type="SUPFAM" id="SSF53187">
    <property type="entry name" value="Zn-dependent exopeptidases"/>
    <property type="match status" value="1"/>
</dbReference>
<evidence type="ECO:0000256" key="1">
    <source>
        <dbReference type="ARBA" id="ARBA00006247"/>
    </source>
</evidence>
<dbReference type="GO" id="GO:0016805">
    <property type="term" value="F:dipeptidase activity"/>
    <property type="evidence" value="ECO:0007669"/>
    <property type="project" value="TreeGrafter"/>
</dbReference>
<comment type="caution">
    <text evidence="3">The sequence shown here is derived from an EMBL/GenBank/DDBJ whole genome shotgun (WGS) entry which is preliminary data.</text>
</comment>
<protein>
    <recommendedName>
        <fullName evidence="2">Peptidase M20 dimerisation domain-containing protein</fullName>
    </recommendedName>
</protein>
<sequence>MEQLVAGLTLTTIDMSSTSVRRSASTAEDASPGCFGGLFKLRRGGNKRPAALRNTLNPIPADDHVLDASLAELPPYVRFAHGWSGGINEQQNGQYISLEIEKPPAYDSGGLSSDVISTMENKLKELSPALRELSLDIWTFMASHGFTVTPHYLDIDTAFRAAYTHSSSDGKSQKNIRVIGVNSEMDALPGIGHGCGHNLIAMSGVAVSLAIQAALIEHDIPGTIVLLGTPAEEEGGGKIVLLERGAYVGMDACIMSHPTSGPDNFSGIWPGVACQHMDVEFFGHGAHAGSAPWEGQNALDAAFVAYAGISALRQQIKPDQRVHGIVVGKDWAPNGTSEGCLVMSSSSDIGTVIPDYAKLRYIVRAANWVELEALRDRVIACFDAAALATSCKIEVKLSAGYFELRNNDVLGRQYANVVGQRYGMTTVRTSEGAKFSTDFGNVTHTLPALHPAYSIPTEPNGSNHTPQFVKAATTPEAHVATLKVALGLAATGVQVLADADFARKVKQSFEDSQAVVAAN</sequence>
<evidence type="ECO:0000259" key="2">
    <source>
        <dbReference type="Pfam" id="PF07687"/>
    </source>
</evidence>
<reference evidence="3" key="1">
    <citation type="submission" date="2014-01" db="EMBL/GenBank/DDBJ databases">
        <title>The genome of the white-rot fungus Pycnoporus cinnabarinus: a basidiomycete model with a versatile arsenal for lignocellulosic biomass breakdown.</title>
        <authorList>
            <person name="Levasseur A."/>
            <person name="Lomascolo A."/>
            <person name="Ruiz-Duenas F.J."/>
            <person name="Uzan E."/>
            <person name="Piumi F."/>
            <person name="Kues U."/>
            <person name="Ram A.F.J."/>
            <person name="Murat C."/>
            <person name="Haon M."/>
            <person name="Benoit I."/>
            <person name="Arfi Y."/>
            <person name="Chevret D."/>
            <person name="Drula E."/>
            <person name="Kwon M.J."/>
            <person name="Gouret P."/>
            <person name="Lesage-Meessen L."/>
            <person name="Lombard V."/>
            <person name="Mariette J."/>
            <person name="Noirot C."/>
            <person name="Park J."/>
            <person name="Patyshakuliyeva A."/>
            <person name="Wieneger R.A.B."/>
            <person name="Wosten H.A.B."/>
            <person name="Martin F."/>
            <person name="Coutinho P.M."/>
            <person name="de Vries R."/>
            <person name="Martinez A.T."/>
            <person name="Klopp C."/>
            <person name="Pontarotti P."/>
            <person name="Henrissat B."/>
            <person name="Record E."/>
        </authorList>
    </citation>
    <scope>NUCLEOTIDE SEQUENCE [LARGE SCALE GENOMIC DNA]</scope>
    <source>
        <strain evidence="3">BRFM137</strain>
    </source>
</reference>
<dbReference type="InterPro" id="IPR011650">
    <property type="entry name" value="Peptidase_M20_dimer"/>
</dbReference>
<dbReference type="Gene3D" id="3.40.630.10">
    <property type="entry name" value="Zn peptidases"/>
    <property type="match status" value="1"/>
</dbReference>
<accession>A0A060SCS9</accession>
<dbReference type="InterPro" id="IPR036264">
    <property type="entry name" value="Bact_exopeptidase_dim_dom"/>
</dbReference>
<dbReference type="HOGENOM" id="CLU_031812_1_1_1"/>
<organism evidence="3 4">
    <name type="scientific">Pycnoporus cinnabarinus</name>
    <name type="common">Cinnabar-red polypore</name>
    <name type="synonym">Trametes cinnabarina</name>
    <dbReference type="NCBI Taxonomy" id="5643"/>
    <lineage>
        <taxon>Eukaryota</taxon>
        <taxon>Fungi</taxon>
        <taxon>Dikarya</taxon>
        <taxon>Basidiomycota</taxon>
        <taxon>Agaricomycotina</taxon>
        <taxon>Agaricomycetes</taxon>
        <taxon>Polyporales</taxon>
        <taxon>Polyporaceae</taxon>
        <taxon>Trametes</taxon>
    </lineage>
</organism>
<name>A0A060SCS9_PYCCI</name>
<dbReference type="PANTHER" id="PTHR30575:SF0">
    <property type="entry name" value="XAA-ARG DIPEPTIDASE"/>
    <property type="match status" value="1"/>
</dbReference>